<gene>
    <name evidence="1" type="ORF">ANCCAN_04639</name>
</gene>
<organism evidence="1 2">
    <name type="scientific">Ancylostoma caninum</name>
    <name type="common">Dog hookworm</name>
    <dbReference type="NCBI Taxonomy" id="29170"/>
    <lineage>
        <taxon>Eukaryota</taxon>
        <taxon>Metazoa</taxon>
        <taxon>Ecdysozoa</taxon>
        <taxon>Nematoda</taxon>
        <taxon>Chromadorea</taxon>
        <taxon>Rhabditida</taxon>
        <taxon>Rhabditina</taxon>
        <taxon>Rhabditomorpha</taxon>
        <taxon>Strongyloidea</taxon>
        <taxon>Ancylostomatidae</taxon>
        <taxon>Ancylostomatinae</taxon>
        <taxon>Ancylostoma</taxon>
    </lineage>
</organism>
<keyword evidence="2" id="KW-1185">Reference proteome</keyword>
<dbReference type="AlphaFoldDB" id="A0A368GY10"/>
<name>A0A368GY10_ANCCA</name>
<sequence>MEFYGNDPDKKWAQIYAMKLTEKPAKRVSKNINLQEQEVNGRMSHTYEEISSHIADFTKGQHIRKNLSKRSEEHKIAESSLNR</sequence>
<dbReference type="Proteomes" id="UP000252519">
    <property type="component" value="Unassembled WGS sequence"/>
</dbReference>
<proteinExistence type="predicted"/>
<accession>A0A368GY10</accession>
<dbReference type="EMBL" id="JOJR01000036">
    <property type="protein sequence ID" value="RCN49224.1"/>
    <property type="molecule type" value="Genomic_DNA"/>
</dbReference>
<evidence type="ECO:0000313" key="2">
    <source>
        <dbReference type="Proteomes" id="UP000252519"/>
    </source>
</evidence>
<reference evidence="1 2" key="1">
    <citation type="submission" date="2014-10" db="EMBL/GenBank/DDBJ databases">
        <title>Draft genome of the hookworm Ancylostoma caninum.</title>
        <authorList>
            <person name="Mitreva M."/>
        </authorList>
    </citation>
    <scope>NUCLEOTIDE SEQUENCE [LARGE SCALE GENOMIC DNA]</scope>
    <source>
        <strain evidence="1 2">Baltimore</strain>
    </source>
</reference>
<comment type="caution">
    <text evidence="1">The sequence shown here is derived from an EMBL/GenBank/DDBJ whole genome shotgun (WGS) entry which is preliminary data.</text>
</comment>
<protein>
    <submittedName>
        <fullName evidence="1">Uncharacterized protein</fullName>
    </submittedName>
</protein>
<evidence type="ECO:0000313" key="1">
    <source>
        <dbReference type="EMBL" id="RCN49224.1"/>
    </source>
</evidence>